<dbReference type="GO" id="GO:0005737">
    <property type="term" value="C:cytoplasm"/>
    <property type="evidence" value="ECO:0007669"/>
    <property type="project" value="TreeGrafter"/>
</dbReference>
<dbReference type="GO" id="GO:0110031">
    <property type="term" value="P:negative regulation of G2/MI transition of meiotic cell cycle"/>
    <property type="evidence" value="ECO:0007669"/>
    <property type="project" value="TreeGrafter"/>
</dbReference>
<dbReference type="AlphaFoldDB" id="A0A9W8LS92"/>
<name>A0A9W8LS92_9FUNG</name>
<feature type="region of interest" description="Disordered" evidence="6">
    <location>
        <begin position="213"/>
        <end position="239"/>
    </location>
</feature>
<feature type="compositionally biased region" description="Low complexity" evidence="6">
    <location>
        <begin position="821"/>
        <end position="833"/>
    </location>
</feature>
<dbReference type="EMBL" id="JANBUO010001516">
    <property type="protein sequence ID" value="KAJ2797925.1"/>
    <property type="molecule type" value="Genomic_DNA"/>
</dbReference>
<gene>
    <name evidence="8" type="primary">SWE1</name>
    <name evidence="8" type="ORF">H4R20_005007</name>
</gene>
<dbReference type="Proteomes" id="UP001140094">
    <property type="component" value="Unassembled WGS sequence"/>
</dbReference>
<keyword evidence="9" id="KW-1185">Reference proteome</keyword>
<feature type="region of interest" description="Disordered" evidence="6">
    <location>
        <begin position="802"/>
        <end position="868"/>
    </location>
</feature>
<dbReference type="SMART" id="SM00220">
    <property type="entry name" value="S_TKc"/>
    <property type="match status" value="1"/>
</dbReference>
<keyword evidence="3" id="KW-0418">Kinase</keyword>
<proteinExistence type="inferred from homology"/>
<dbReference type="InterPro" id="IPR050339">
    <property type="entry name" value="CC_SR_Kinase"/>
</dbReference>
<reference evidence="8" key="1">
    <citation type="submission" date="2022-07" db="EMBL/GenBank/DDBJ databases">
        <title>Phylogenomic reconstructions and comparative analyses of Kickxellomycotina fungi.</title>
        <authorList>
            <person name="Reynolds N.K."/>
            <person name="Stajich J.E."/>
            <person name="Barry K."/>
            <person name="Grigoriev I.V."/>
            <person name="Crous P."/>
            <person name="Smith M.E."/>
        </authorList>
    </citation>
    <scope>NUCLEOTIDE SEQUENCE</scope>
    <source>
        <strain evidence="8">NRRL 1565</strain>
    </source>
</reference>
<dbReference type="EC" id="2.7.11.1" evidence="8"/>
<feature type="compositionally biased region" description="Low complexity" evidence="6">
    <location>
        <begin position="378"/>
        <end position="390"/>
    </location>
</feature>
<dbReference type="Pfam" id="PF00069">
    <property type="entry name" value="Pkinase"/>
    <property type="match status" value="1"/>
</dbReference>
<keyword evidence="2" id="KW-0547">Nucleotide-binding</keyword>
<evidence type="ECO:0000256" key="5">
    <source>
        <dbReference type="ARBA" id="ARBA00037982"/>
    </source>
</evidence>
<keyword evidence="1 8" id="KW-0808">Transferase</keyword>
<accession>A0A9W8LS92</accession>
<feature type="compositionally biased region" description="Polar residues" evidence="6">
    <location>
        <begin position="135"/>
        <end position="151"/>
    </location>
</feature>
<keyword evidence="4" id="KW-0067">ATP-binding</keyword>
<comment type="caution">
    <text evidence="8">The sequence shown here is derived from an EMBL/GenBank/DDBJ whole genome shotgun (WGS) entry which is preliminary data.</text>
</comment>
<feature type="compositionally biased region" description="Low complexity" evidence="6">
    <location>
        <begin position="849"/>
        <end position="868"/>
    </location>
</feature>
<feature type="region of interest" description="Disordered" evidence="6">
    <location>
        <begin position="367"/>
        <end position="409"/>
    </location>
</feature>
<evidence type="ECO:0000256" key="3">
    <source>
        <dbReference type="ARBA" id="ARBA00022777"/>
    </source>
</evidence>
<feature type="region of interest" description="Disordered" evidence="6">
    <location>
        <begin position="277"/>
        <end position="334"/>
    </location>
</feature>
<dbReference type="GO" id="GO:0004674">
    <property type="term" value="F:protein serine/threonine kinase activity"/>
    <property type="evidence" value="ECO:0007669"/>
    <property type="project" value="UniProtKB-EC"/>
</dbReference>
<evidence type="ECO:0000313" key="8">
    <source>
        <dbReference type="EMBL" id="KAJ2797925.1"/>
    </source>
</evidence>
<feature type="compositionally biased region" description="Basic residues" evidence="6">
    <location>
        <begin position="8"/>
        <end position="18"/>
    </location>
</feature>
<sequence length="868" mass="93559">MANTPKRPVTRSRLRKNHTAQGEDDFLTTARSGRGRAAPKLRSYASFPALATEGSFTEEEFAEGAFPEDISSSSSCSPQQSESSAERRVRLAVLRSGQSARSNSIDGSEYGVTTPTPAMRRVHGGEQGLLGCLTPTRNMSPGQTSQLSETPSPSPAPYVARGGTQRRLAFSPARAAGSVAGAAGVGGRTTSTVSLFTPPTTKLVRPDPSVFTSAGLQSKKQQARQRSRSSFIVPETPCKRAGGDGAGLMVTPQQAPQHFPSAPKATIEADPFRLGKHRNSSSGSLHRTRKKPHVGAEQDTPCRARQNTLVDDDALRPPGFRIPAEGGARALPPSFAPQHQQLMQSLATEQMGDAPWDTRRGSRWSWAASSDTGSVSSATTLAPLADADAPPRAKKRPALPRKLSEDGLADHEDRLADRAAMDMDESDVSSAADEDDVFALTAARSPRIVAVERPQMPQIVQGCATNYPHFLRREYFADGGALPFLAPGDEFRVDGLGYLDYFAHQFEILARAGEGHFSAVFSVRSLVDGQLYAVKKTRAPYSSRAQRARRLREPAVLWGLPASPAIARLADAWEQFGHLYLQFELYERGSLAAYLDECAAAQTERMAEQRVWAVLAHAAHALRLLHAHGVAHLDVKPDNFLLAADFDSPGAEHHEGWLRIADFGHAVRLGDALPENAEEGDREYMAPEVLRGHYSSAADIFSLGMMMLEIAADIVPPDNGVEWHKLREGCFDDPALAELPYSPPLLDTIKQMLHPDPARRPSAAQLLALDQCRLCTTDEDADEAFVRVSRSHELPPRRFLMRSATEGRSLADDAQPPRPPMLTRAAAAAKPAPSTDNADARAQGTVGLARRATSAPGSAAAQATAAAH</sequence>
<dbReference type="InterPro" id="IPR008271">
    <property type="entry name" value="Ser/Thr_kinase_AS"/>
</dbReference>
<organism evidence="8 9">
    <name type="scientific">Coemansia guatemalensis</name>
    <dbReference type="NCBI Taxonomy" id="2761395"/>
    <lineage>
        <taxon>Eukaryota</taxon>
        <taxon>Fungi</taxon>
        <taxon>Fungi incertae sedis</taxon>
        <taxon>Zoopagomycota</taxon>
        <taxon>Kickxellomycotina</taxon>
        <taxon>Kickxellomycetes</taxon>
        <taxon>Kickxellales</taxon>
        <taxon>Kickxellaceae</taxon>
        <taxon>Coemansia</taxon>
    </lineage>
</organism>
<evidence type="ECO:0000256" key="4">
    <source>
        <dbReference type="ARBA" id="ARBA00022840"/>
    </source>
</evidence>
<dbReference type="GO" id="GO:0005524">
    <property type="term" value="F:ATP binding"/>
    <property type="evidence" value="ECO:0007669"/>
    <property type="project" value="UniProtKB-KW"/>
</dbReference>
<dbReference type="PROSITE" id="PS00108">
    <property type="entry name" value="PROTEIN_KINASE_ST"/>
    <property type="match status" value="1"/>
</dbReference>
<feature type="compositionally biased region" description="Polar residues" evidence="6">
    <location>
        <begin position="96"/>
        <end position="116"/>
    </location>
</feature>
<dbReference type="OrthoDB" id="5337378at2759"/>
<dbReference type="PROSITE" id="PS50011">
    <property type="entry name" value="PROTEIN_KINASE_DOM"/>
    <property type="match status" value="1"/>
</dbReference>
<dbReference type="PANTHER" id="PTHR11042:SF190">
    <property type="entry name" value="MITOSIS INHIBITOR PROTEIN KINASE MIK1"/>
    <property type="match status" value="1"/>
</dbReference>
<feature type="region of interest" description="Disordered" evidence="6">
    <location>
        <begin position="61"/>
        <end position="158"/>
    </location>
</feature>
<comment type="similarity">
    <text evidence="5">Belongs to the protein kinase superfamily. Ser/Thr protein kinase family. GCN2 subfamily.</text>
</comment>
<dbReference type="InterPro" id="IPR011009">
    <property type="entry name" value="Kinase-like_dom_sf"/>
</dbReference>
<feature type="region of interest" description="Disordered" evidence="6">
    <location>
        <begin position="1"/>
        <end position="45"/>
    </location>
</feature>
<protein>
    <submittedName>
        <fullName evidence="8">Mitosis inhibitor protein kinase swe1</fullName>
        <ecNumber evidence="8">2.7.11.1</ecNumber>
    </submittedName>
</protein>
<dbReference type="SUPFAM" id="SSF56112">
    <property type="entry name" value="Protein kinase-like (PK-like)"/>
    <property type="match status" value="1"/>
</dbReference>
<evidence type="ECO:0000256" key="6">
    <source>
        <dbReference type="SAM" id="MobiDB-lite"/>
    </source>
</evidence>
<evidence type="ECO:0000259" key="7">
    <source>
        <dbReference type="PROSITE" id="PS50011"/>
    </source>
</evidence>
<dbReference type="PANTHER" id="PTHR11042">
    <property type="entry name" value="EUKARYOTIC TRANSLATION INITIATION FACTOR 2-ALPHA KINASE EIF2-ALPHA KINASE -RELATED"/>
    <property type="match status" value="1"/>
</dbReference>
<evidence type="ECO:0000313" key="9">
    <source>
        <dbReference type="Proteomes" id="UP001140094"/>
    </source>
</evidence>
<dbReference type="InterPro" id="IPR000719">
    <property type="entry name" value="Prot_kinase_dom"/>
</dbReference>
<feature type="compositionally biased region" description="Low complexity" evidence="6">
    <location>
        <begin position="71"/>
        <end position="83"/>
    </location>
</feature>
<dbReference type="Gene3D" id="3.30.200.20">
    <property type="entry name" value="Phosphorylase Kinase, domain 1"/>
    <property type="match status" value="1"/>
</dbReference>
<evidence type="ECO:0000256" key="1">
    <source>
        <dbReference type="ARBA" id="ARBA00022679"/>
    </source>
</evidence>
<evidence type="ECO:0000256" key="2">
    <source>
        <dbReference type="ARBA" id="ARBA00022741"/>
    </source>
</evidence>
<dbReference type="GO" id="GO:0005634">
    <property type="term" value="C:nucleus"/>
    <property type="evidence" value="ECO:0007669"/>
    <property type="project" value="TreeGrafter"/>
</dbReference>
<dbReference type="Gene3D" id="1.10.510.10">
    <property type="entry name" value="Transferase(Phosphotransferase) domain 1"/>
    <property type="match status" value="1"/>
</dbReference>
<feature type="domain" description="Protein kinase" evidence="7">
    <location>
        <begin position="506"/>
        <end position="786"/>
    </location>
</feature>